<dbReference type="InterPro" id="IPR011008">
    <property type="entry name" value="Dimeric_a/b-barrel"/>
</dbReference>
<dbReference type="SUPFAM" id="SSF54909">
    <property type="entry name" value="Dimeric alpha+beta barrel"/>
    <property type="match status" value="1"/>
</dbReference>
<dbReference type="NCBIfam" id="TIGR02118">
    <property type="entry name" value="EthD family reductase"/>
    <property type="match status" value="1"/>
</dbReference>
<sequence length="108" mass="12296">MSCKMVILASRSDDTTHDECIEYMHEEHAPLVNDLPNLRRYTSSVPTDPEKAGYDYVAQLWFDSPEEMNEAFESETGQAVQQDATTFLDMDATKMIPAVNETTHYEAE</sequence>
<dbReference type="InterPro" id="IPR009799">
    <property type="entry name" value="EthD_dom"/>
</dbReference>
<reference evidence="2 3" key="1">
    <citation type="journal article" date="2019" name="Int. J. Syst. Evol. Microbiol.">
        <title>The Global Catalogue of Microorganisms (GCM) 10K type strain sequencing project: providing services to taxonomists for standard genome sequencing and annotation.</title>
        <authorList>
            <consortium name="The Broad Institute Genomics Platform"/>
            <consortium name="The Broad Institute Genome Sequencing Center for Infectious Disease"/>
            <person name="Wu L."/>
            <person name="Ma J."/>
        </authorList>
    </citation>
    <scope>NUCLEOTIDE SEQUENCE [LARGE SCALE GENOMIC DNA]</scope>
    <source>
        <strain evidence="2 3">XZYJ18</strain>
    </source>
</reference>
<protein>
    <submittedName>
        <fullName evidence="2">EthD family reductase</fullName>
    </submittedName>
</protein>
<dbReference type="GeneID" id="73045857"/>
<organism evidence="2 3">
    <name type="scientific">Halorussus aquaticus</name>
    <dbReference type="NCBI Taxonomy" id="2953748"/>
    <lineage>
        <taxon>Archaea</taxon>
        <taxon>Methanobacteriati</taxon>
        <taxon>Methanobacteriota</taxon>
        <taxon>Stenosarchaea group</taxon>
        <taxon>Halobacteria</taxon>
        <taxon>Halobacteriales</taxon>
        <taxon>Haladaptataceae</taxon>
        <taxon>Halorussus</taxon>
    </lineage>
</organism>
<name>A0ABD5PZB8_9EURY</name>
<dbReference type="Pfam" id="PF07110">
    <property type="entry name" value="EthD"/>
    <property type="match status" value="1"/>
</dbReference>
<gene>
    <name evidence="2" type="ORF">ACFO9K_02365</name>
</gene>
<dbReference type="AlphaFoldDB" id="A0ABD5PZB8"/>
<comment type="caution">
    <text evidence="2">The sequence shown here is derived from an EMBL/GenBank/DDBJ whole genome shotgun (WGS) entry which is preliminary data.</text>
</comment>
<evidence type="ECO:0000259" key="1">
    <source>
        <dbReference type="Pfam" id="PF07110"/>
    </source>
</evidence>
<dbReference type="Gene3D" id="3.30.70.100">
    <property type="match status" value="1"/>
</dbReference>
<keyword evidence="3" id="KW-1185">Reference proteome</keyword>
<accession>A0ABD5PZB8</accession>
<evidence type="ECO:0000313" key="2">
    <source>
        <dbReference type="EMBL" id="MFC4823099.1"/>
    </source>
</evidence>
<proteinExistence type="predicted"/>
<dbReference type="Proteomes" id="UP001595945">
    <property type="component" value="Unassembled WGS sequence"/>
</dbReference>
<dbReference type="RefSeq" id="WP_254267406.1">
    <property type="nucleotide sequence ID" value="NZ_CP100400.1"/>
</dbReference>
<evidence type="ECO:0000313" key="3">
    <source>
        <dbReference type="Proteomes" id="UP001595945"/>
    </source>
</evidence>
<feature type="domain" description="EthD" evidence="1">
    <location>
        <begin position="13"/>
        <end position="90"/>
    </location>
</feature>
<dbReference type="EMBL" id="JBHSHT010000001">
    <property type="protein sequence ID" value="MFC4823099.1"/>
    <property type="molecule type" value="Genomic_DNA"/>
</dbReference>